<evidence type="ECO:0000313" key="6">
    <source>
        <dbReference type="Proteomes" id="UP001321763"/>
    </source>
</evidence>
<dbReference type="SMART" id="SM00899">
    <property type="entry name" value="FeoA"/>
    <property type="match status" value="1"/>
</dbReference>
<keyword evidence="1" id="KW-0408">Iron</keyword>
<dbReference type="Proteomes" id="UP000290921">
    <property type="component" value="Unassembled WGS sequence"/>
</dbReference>
<feature type="domain" description="Ferrous iron transporter FeoA-like" evidence="2">
    <location>
        <begin position="1"/>
        <end position="73"/>
    </location>
</feature>
<protein>
    <submittedName>
        <fullName evidence="4">Ferrous iron transport protein A</fullName>
    </submittedName>
    <submittedName>
        <fullName evidence="3">Iron transporter FeoA</fullName>
    </submittedName>
</protein>
<reference evidence="3 6" key="2">
    <citation type="submission" date="2022-09" db="EMBL/GenBank/DDBJ databases">
        <title>complete genome sequences of Clostridium tetani str. KHSU-234311-028 isolated from soil.</title>
        <authorList>
            <person name="Sekizuka T."/>
            <person name="Shitada C."/>
            <person name="Takahashi M."/>
            <person name="Kuroda M."/>
        </authorList>
    </citation>
    <scope>NUCLEOTIDE SEQUENCE [LARGE SCALE GENOMIC DNA]</scope>
    <source>
        <strain evidence="3 6">KHSU-234311-028</strain>
    </source>
</reference>
<dbReference type="GO" id="GO:0046914">
    <property type="term" value="F:transition metal ion binding"/>
    <property type="evidence" value="ECO:0007669"/>
    <property type="project" value="InterPro"/>
</dbReference>
<dbReference type="EMBL" id="AP026818">
    <property type="protein sequence ID" value="BDR80555.1"/>
    <property type="molecule type" value="Genomic_DNA"/>
</dbReference>
<dbReference type="EMBL" id="QMAP01000001">
    <property type="protein sequence ID" value="RXI50565.1"/>
    <property type="molecule type" value="Genomic_DNA"/>
</dbReference>
<organism evidence="4 5">
    <name type="scientific">Clostridium tetani</name>
    <dbReference type="NCBI Taxonomy" id="1513"/>
    <lineage>
        <taxon>Bacteria</taxon>
        <taxon>Bacillati</taxon>
        <taxon>Bacillota</taxon>
        <taxon>Clostridia</taxon>
        <taxon>Eubacteriales</taxon>
        <taxon>Clostridiaceae</taxon>
        <taxon>Clostridium</taxon>
    </lineage>
</organism>
<dbReference type="Pfam" id="PF04023">
    <property type="entry name" value="FeoA"/>
    <property type="match status" value="1"/>
</dbReference>
<gene>
    <name evidence="3" type="primary">feoA</name>
    <name evidence="4" type="ORF">DP130_00930</name>
    <name evidence="3" type="ORF">K234311028_08010</name>
</gene>
<dbReference type="Gene3D" id="2.30.30.90">
    <property type="match status" value="1"/>
</dbReference>
<dbReference type="InterPro" id="IPR007167">
    <property type="entry name" value="Fe-transptr_FeoA-like"/>
</dbReference>
<evidence type="ECO:0000256" key="1">
    <source>
        <dbReference type="ARBA" id="ARBA00023004"/>
    </source>
</evidence>
<proteinExistence type="predicted"/>
<accession>A0A4Q0VF22</accession>
<evidence type="ECO:0000313" key="5">
    <source>
        <dbReference type="Proteomes" id="UP000290921"/>
    </source>
</evidence>
<dbReference type="InterPro" id="IPR008988">
    <property type="entry name" value="Transcriptional_repressor_C"/>
</dbReference>
<dbReference type="PANTHER" id="PTHR42954:SF2">
    <property type="entry name" value="FE(2+) TRANSPORT PROTEIN A"/>
    <property type="match status" value="1"/>
</dbReference>
<dbReference type="InterPro" id="IPR038157">
    <property type="entry name" value="FeoA_core_dom"/>
</dbReference>
<evidence type="ECO:0000313" key="3">
    <source>
        <dbReference type="EMBL" id="BDR80555.1"/>
    </source>
</evidence>
<dbReference type="AlphaFoldDB" id="A0A4Q0VF22"/>
<sequence>MTLNELKIGEKAYVNTISGNDKLAKRLLALGCIKGTEICIKKVAPFGDPIIINLRGFDLALRKKDAKNISIEDSLETVERMAKIYDNCCISG</sequence>
<evidence type="ECO:0000259" key="2">
    <source>
        <dbReference type="SMART" id="SM00899"/>
    </source>
</evidence>
<dbReference type="InterPro" id="IPR052713">
    <property type="entry name" value="FeoA"/>
</dbReference>
<dbReference type="Proteomes" id="UP001321763">
    <property type="component" value="Chromosome"/>
</dbReference>
<name>A0A4Q0VF22_CLOTA</name>
<reference evidence="4 5" key="1">
    <citation type="submission" date="2018-06" db="EMBL/GenBank/DDBJ databases">
        <title>Genome conservation of Clostridium tetani.</title>
        <authorList>
            <person name="Bruggemann H."/>
            <person name="Popoff M.R."/>
        </authorList>
    </citation>
    <scope>NUCLEOTIDE SEQUENCE [LARGE SCALE GENOMIC DNA]</scope>
    <source>
        <strain evidence="4 5">2017.061</strain>
    </source>
</reference>
<dbReference type="SUPFAM" id="SSF50037">
    <property type="entry name" value="C-terminal domain of transcriptional repressors"/>
    <property type="match status" value="1"/>
</dbReference>
<dbReference type="PANTHER" id="PTHR42954">
    <property type="entry name" value="FE(2+) TRANSPORT PROTEIN A"/>
    <property type="match status" value="1"/>
</dbReference>
<evidence type="ECO:0000313" key="4">
    <source>
        <dbReference type="EMBL" id="RXI50565.1"/>
    </source>
</evidence>
<dbReference type="RefSeq" id="WP_115604626.1">
    <property type="nucleotide sequence ID" value="NZ_AP026806.1"/>
</dbReference>